<dbReference type="Pfam" id="PF13844">
    <property type="entry name" value="Glyco_transf_41"/>
    <property type="match status" value="1"/>
</dbReference>
<dbReference type="Proteomes" id="UP000694044">
    <property type="component" value="Unassembled WGS sequence"/>
</dbReference>
<sequence>MNSLAKLLCCLGSAAALAVSATKQPTLPTAECAAQVSAASGDVKTTSFPFRCQLAAFGAYLPEEGTSGKVVLAPGDGMLGCSPLFGVSDQERSSFEGAAVVVRRGGCSFQDKLAHVAATGAALMVLVNSEDAVIPLSSLEYEPSTAAAVSVAQSDGERLIQMVKGTQNQQQDLTGIKLGVAGAMGLVSQARARLQFLVDVNAPVSVYEEYVAVAEQLGSRVGTLDEGLSLVLSGDYESINAPQGNAKIQELVTFFSWSAQQVSKWRFASEASLHAIVAAAVLQIHLWTNEAQTPSRKGRSLVRAAVQQLSERGYYSHGASLLRTLVASSTTRVDTSAQCLLSFLRFLQGDVITVFSPATGCKTSELDAGIPSLKVAQETFNRLTKLTRTAHDEECLDLAAGSLNDTNLALTCCYLVETPSDTNEGAETLSRKFSSKFTKELFHSLVLMGVFLDELGPFDASLRFFGYAARLCQGEKTTLELRRLLAVPVVFSSQNEMDVFIVELKRKLDAFTETLSRERGLQERVISPLGRADESNKTPLSETGPVLRPEDAAYLQYTITPPTMFIGYQGINVLPIQRAVNKLRTSVYPSLSSSFKLQKPDRSEESMSRGGHRLRRVGFISTWFRVHSVGKLLLGVVQNLDRTKFHVAIYHCAHFLRDADEMTEAFKRTADEFVELPESQDSAVLMLRQAQLDVAIFPELGMDEWTVLLSHHRVAPIQCVFWGHPITTGNPHIDYFISSEHFVSENFDESAHELTQRVGDQEFTLPGHRRLAFSEEIVLFRGLSTIFTEPTPLSADSKEISRSRLYLPTNRRLYVCPQTLMKLHPAFDEALAGILDRDDKATIVLLASDTQLVWTEQCDCLCRMKNHWRVLFLSTLPFAEFQALLTLADVVLDPFPFGGGVTTLDALHLGVPVVTLPAAQSVVHLAAGFLRYMNASDCIADSLDEYIQLAVNIAMNHDDIRQRLLSHRSDIYQDGSAVEDWNTFLDTVTPRMTPSY</sequence>
<dbReference type="EMBL" id="JAGDFM010000245">
    <property type="protein sequence ID" value="KAG7381467.1"/>
    <property type="molecule type" value="Genomic_DNA"/>
</dbReference>
<feature type="chain" id="PRO_5035946029" description="O-GlcNAc transferase C-terminal domain-containing protein" evidence="6">
    <location>
        <begin position="17"/>
        <end position="996"/>
    </location>
</feature>
<comment type="caution">
    <text evidence="9">The sequence shown here is derived from an EMBL/GenBank/DDBJ whole genome shotgun (WGS) entry which is preliminary data.</text>
</comment>
<evidence type="ECO:0000256" key="2">
    <source>
        <dbReference type="ARBA" id="ARBA00022676"/>
    </source>
</evidence>
<keyword evidence="2" id="KW-0328">Glycosyltransferase</keyword>
<comment type="pathway">
    <text evidence="1">Protein modification; protein glycosylation.</text>
</comment>
<keyword evidence="6" id="KW-0732">Signal</keyword>
<dbReference type="GO" id="GO:0016757">
    <property type="term" value="F:glycosyltransferase activity"/>
    <property type="evidence" value="ECO:0007669"/>
    <property type="project" value="UniProtKB-KW"/>
</dbReference>
<organism evidence="9 10">
    <name type="scientific">Phytophthora pseudosyringae</name>
    <dbReference type="NCBI Taxonomy" id="221518"/>
    <lineage>
        <taxon>Eukaryota</taxon>
        <taxon>Sar</taxon>
        <taxon>Stramenopiles</taxon>
        <taxon>Oomycota</taxon>
        <taxon>Peronosporomycetes</taxon>
        <taxon>Peronosporales</taxon>
        <taxon>Peronosporaceae</taxon>
        <taxon>Phytophthora</taxon>
    </lineage>
</organism>
<dbReference type="InterPro" id="IPR051939">
    <property type="entry name" value="Glycosyltr_41/O-GlcNAc_trsf"/>
</dbReference>
<keyword evidence="10" id="KW-1185">Reference proteome</keyword>
<dbReference type="InterPro" id="IPR029489">
    <property type="entry name" value="OGT/SEC/SPY_C"/>
</dbReference>
<evidence type="ECO:0000259" key="8">
    <source>
        <dbReference type="Pfam" id="PF13844"/>
    </source>
</evidence>
<dbReference type="InterPro" id="IPR003137">
    <property type="entry name" value="PA_domain"/>
</dbReference>
<dbReference type="AlphaFoldDB" id="A0A8T1VJN0"/>
<evidence type="ECO:0000256" key="6">
    <source>
        <dbReference type="SAM" id="SignalP"/>
    </source>
</evidence>
<feature type="signal peptide" evidence="6">
    <location>
        <begin position="1"/>
        <end position="16"/>
    </location>
</feature>
<dbReference type="PANTHER" id="PTHR44835:SF1">
    <property type="entry name" value="PROTEIN O-GLCNAC TRANSFERASE"/>
    <property type="match status" value="1"/>
</dbReference>
<evidence type="ECO:0000313" key="10">
    <source>
        <dbReference type="Proteomes" id="UP000694044"/>
    </source>
</evidence>
<name>A0A8T1VJN0_9STRA</name>
<dbReference type="PANTHER" id="PTHR44835">
    <property type="entry name" value="UDP-N-ACETYLGLUCOSAMINE--PEPTIDE N-ACETYLGLUCOSAMINYLTRANSFERASE SPINDLY-RELATED"/>
    <property type="match status" value="1"/>
</dbReference>
<gene>
    <name evidence="9" type="ORF">PHYPSEUDO_006007</name>
</gene>
<evidence type="ECO:0000259" key="7">
    <source>
        <dbReference type="Pfam" id="PF02225"/>
    </source>
</evidence>
<feature type="domain" description="PA" evidence="7">
    <location>
        <begin position="67"/>
        <end position="159"/>
    </location>
</feature>
<evidence type="ECO:0008006" key="11">
    <source>
        <dbReference type="Google" id="ProtNLM"/>
    </source>
</evidence>
<protein>
    <recommendedName>
        <fullName evidence="11">O-GlcNAc transferase C-terminal domain-containing protein</fullName>
    </recommendedName>
</protein>
<dbReference type="OrthoDB" id="9991317at2759"/>
<proteinExistence type="predicted"/>
<evidence type="ECO:0000313" key="9">
    <source>
        <dbReference type="EMBL" id="KAG7381467.1"/>
    </source>
</evidence>
<evidence type="ECO:0000256" key="1">
    <source>
        <dbReference type="ARBA" id="ARBA00004922"/>
    </source>
</evidence>
<reference evidence="9" key="1">
    <citation type="submission" date="2021-02" db="EMBL/GenBank/DDBJ databases">
        <authorList>
            <person name="Palmer J.M."/>
        </authorList>
    </citation>
    <scope>NUCLEOTIDE SEQUENCE</scope>
    <source>
        <strain evidence="9">SCRP734</strain>
    </source>
</reference>
<evidence type="ECO:0000256" key="5">
    <source>
        <dbReference type="ARBA" id="ARBA00022803"/>
    </source>
</evidence>
<evidence type="ECO:0000256" key="3">
    <source>
        <dbReference type="ARBA" id="ARBA00022679"/>
    </source>
</evidence>
<keyword evidence="3" id="KW-0808">Transferase</keyword>
<dbReference type="Pfam" id="PF02225">
    <property type="entry name" value="PA"/>
    <property type="match status" value="1"/>
</dbReference>
<keyword evidence="5" id="KW-0802">TPR repeat</keyword>
<accession>A0A8T1VJN0</accession>
<feature type="domain" description="O-GlcNAc transferase C-terminal" evidence="8">
    <location>
        <begin position="801"/>
        <end position="961"/>
    </location>
</feature>
<evidence type="ECO:0000256" key="4">
    <source>
        <dbReference type="ARBA" id="ARBA00022737"/>
    </source>
</evidence>
<keyword evidence="4" id="KW-0677">Repeat</keyword>